<keyword evidence="3" id="KW-1015">Disulfide bond</keyword>
<evidence type="ECO:0000256" key="2">
    <source>
        <dbReference type="ARBA" id="ARBA00022525"/>
    </source>
</evidence>
<sequence length="281" mass="31164">MRGADRKTDRQSADRRRGYSHLDTLSELVIMTVMRFGAICLALSCAYGAVWENVPFRCPPCTQEKLAKCPTPPESACAELLRQPGCGCCPMCALAEGESCGVYTNRCGVGMKCLPRDGVDNPLHSLLDGHGHCTRPTDAAPRGAEIEDAVIIPRESELTEPPRSVIISGFNRPKYSSKKAEILNSRNHDNARLIPSHRPAQGSQHSHRRERASCQEVLSLKMNRITMQHSQHDLLEDLLNFYIPNCDKNGLYNVKQVTLPPPHSVCLTVSPRYTPSHLRAL</sequence>
<reference evidence="6" key="1">
    <citation type="submission" date="2025-08" db="UniProtKB">
        <authorList>
            <consortium name="Ensembl"/>
        </authorList>
    </citation>
    <scope>IDENTIFICATION</scope>
</reference>
<evidence type="ECO:0000256" key="1">
    <source>
        <dbReference type="ARBA" id="ARBA00004613"/>
    </source>
</evidence>
<evidence type="ECO:0000256" key="4">
    <source>
        <dbReference type="ARBA" id="ARBA00023183"/>
    </source>
</evidence>
<dbReference type="PRINTS" id="PR01976">
    <property type="entry name" value="IGFBPFAMILY"/>
</dbReference>
<dbReference type="AlphaFoldDB" id="A0A8C4R7Q2"/>
<keyword evidence="2" id="KW-0964">Secreted</keyword>
<dbReference type="InterPro" id="IPR022321">
    <property type="entry name" value="IGFBP_1-6_chordata"/>
</dbReference>
<dbReference type="PANTHER" id="PTHR11551:SF13">
    <property type="entry name" value="INSULIN-LIKE GROWTH FACTOR-BINDING PROTEIN 2"/>
    <property type="match status" value="1"/>
</dbReference>
<dbReference type="PROSITE" id="PS00222">
    <property type="entry name" value="IGFBP_N_1"/>
    <property type="match status" value="1"/>
</dbReference>
<evidence type="ECO:0000256" key="3">
    <source>
        <dbReference type="ARBA" id="ARBA00023157"/>
    </source>
</evidence>
<dbReference type="InterPro" id="IPR000867">
    <property type="entry name" value="IGFBP-like"/>
</dbReference>
<dbReference type="PANTHER" id="PTHR11551">
    <property type="entry name" value="INSULIN-LIKE GROWTH FACTOR BINDING PROTEIN"/>
    <property type="match status" value="1"/>
</dbReference>
<dbReference type="Gene3D" id="4.10.40.20">
    <property type="match status" value="1"/>
</dbReference>
<feature type="domain" description="IGFBP N-terminal" evidence="5">
    <location>
        <begin position="54"/>
        <end position="136"/>
    </location>
</feature>
<dbReference type="PROSITE" id="PS51323">
    <property type="entry name" value="IGFBP_N_2"/>
    <property type="match status" value="1"/>
</dbReference>
<dbReference type="Ensembl" id="ENSEBUT00000027158.1">
    <property type="protein sequence ID" value="ENSEBUP00000026582.1"/>
    <property type="gene ID" value="ENSEBUG00000016366.1"/>
</dbReference>
<proteinExistence type="predicted"/>
<dbReference type="SUPFAM" id="SSF57184">
    <property type="entry name" value="Growth factor receptor domain"/>
    <property type="match status" value="1"/>
</dbReference>
<dbReference type="GO" id="GO:0031995">
    <property type="term" value="F:insulin-like growth factor II binding"/>
    <property type="evidence" value="ECO:0007669"/>
    <property type="project" value="TreeGrafter"/>
</dbReference>
<reference evidence="6" key="2">
    <citation type="submission" date="2025-09" db="UniProtKB">
        <authorList>
            <consortium name="Ensembl"/>
        </authorList>
    </citation>
    <scope>IDENTIFICATION</scope>
</reference>
<accession>A0A8C4R7Q2</accession>
<dbReference type="GO" id="GO:0031994">
    <property type="term" value="F:insulin-like growth factor I binding"/>
    <property type="evidence" value="ECO:0007669"/>
    <property type="project" value="TreeGrafter"/>
</dbReference>
<dbReference type="SMART" id="SM00121">
    <property type="entry name" value="IB"/>
    <property type="match status" value="1"/>
</dbReference>
<organism evidence="6 7">
    <name type="scientific">Eptatretus burgeri</name>
    <name type="common">Inshore hagfish</name>
    <dbReference type="NCBI Taxonomy" id="7764"/>
    <lineage>
        <taxon>Eukaryota</taxon>
        <taxon>Metazoa</taxon>
        <taxon>Chordata</taxon>
        <taxon>Craniata</taxon>
        <taxon>Vertebrata</taxon>
        <taxon>Cyclostomata</taxon>
        <taxon>Myxini</taxon>
        <taxon>Myxiniformes</taxon>
        <taxon>Myxinidae</taxon>
        <taxon>Eptatretinae</taxon>
        <taxon>Eptatretus</taxon>
    </lineage>
</organism>
<name>A0A8C4R7Q2_EPTBU</name>
<dbReference type="GO" id="GO:0005615">
    <property type="term" value="C:extracellular space"/>
    <property type="evidence" value="ECO:0007669"/>
    <property type="project" value="TreeGrafter"/>
</dbReference>
<keyword evidence="4" id="KW-0340">Growth factor binding</keyword>
<dbReference type="InterPro" id="IPR036857">
    <property type="entry name" value="Thyroglobulin_1_sf"/>
</dbReference>
<evidence type="ECO:0000313" key="6">
    <source>
        <dbReference type="Ensembl" id="ENSEBUP00000026582.1"/>
    </source>
</evidence>
<dbReference type="InterPro" id="IPR009030">
    <property type="entry name" value="Growth_fac_rcpt_cys_sf"/>
</dbReference>
<dbReference type="Proteomes" id="UP000694388">
    <property type="component" value="Unplaced"/>
</dbReference>
<dbReference type="FunFam" id="4.10.40.20:FF:000001">
    <property type="entry name" value="Insulin-like growth factor binding protein 5"/>
    <property type="match status" value="1"/>
</dbReference>
<comment type="subcellular location">
    <subcellularLocation>
        <location evidence="1">Secreted</location>
    </subcellularLocation>
</comment>
<dbReference type="GO" id="GO:0043567">
    <property type="term" value="P:regulation of insulin-like growth factor receptor signaling pathway"/>
    <property type="evidence" value="ECO:0007669"/>
    <property type="project" value="TreeGrafter"/>
</dbReference>
<dbReference type="GeneTree" id="ENSGT00940000157394"/>
<evidence type="ECO:0000313" key="7">
    <source>
        <dbReference type="Proteomes" id="UP000694388"/>
    </source>
</evidence>
<evidence type="ECO:0000259" key="5">
    <source>
        <dbReference type="PROSITE" id="PS51323"/>
    </source>
</evidence>
<dbReference type="SUPFAM" id="SSF57610">
    <property type="entry name" value="Thyroglobulin type-1 domain"/>
    <property type="match status" value="1"/>
</dbReference>
<protein>
    <submittedName>
        <fullName evidence="6">Insulin-like growth factor binding protein 1a</fullName>
    </submittedName>
</protein>
<keyword evidence="7" id="KW-1185">Reference proteome</keyword>
<dbReference type="Pfam" id="PF00219">
    <property type="entry name" value="IGFBP"/>
    <property type="match status" value="1"/>
</dbReference>
<dbReference type="InterPro" id="IPR017891">
    <property type="entry name" value="Insulin_GF-bd_Cys-rich_CS"/>
</dbReference>